<dbReference type="SMART" id="SM00422">
    <property type="entry name" value="HTH_MERR"/>
    <property type="match status" value="1"/>
</dbReference>
<evidence type="ECO:0000256" key="3">
    <source>
        <dbReference type="ARBA" id="ARBA00023159"/>
    </source>
</evidence>
<keyword evidence="3" id="KW-0010">Activator</keyword>
<evidence type="ECO:0000256" key="4">
    <source>
        <dbReference type="ARBA" id="ARBA00023163"/>
    </source>
</evidence>
<keyword evidence="2" id="KW-0238">DNA-binding</keyword>
<reference evidence="7" key="1">
    <citation type="submission" date="2019-11" db="EMBL/GenBank/DDBJ databases">
        <authorList>
            <person name="Feng L."/>
        </authorList>
    </citation>
    <scope>NUCLEOTIDE SEQUENCE</scope>
    <source>
        <strain evidence="7">CParaputrificumLFYP93</strain>
    </source>
</reference>
<dbReference type="Gene3D" id="1.10.490.50">
    <property type="entry name" value="Antibiotic binding domain of TipA-like multidrug resistance regulators"/>
    <property type="match status" value="1"/>
</dbReference>
<gene>
    <name evidence="7" type="primary">mta</name>
    <name evidence="7" type="ORF">CPLFYP93_00611</name>
</gene>
<dbReference type="PROSITE" id="PS50937">
    <property type="entry name" value="HTH_MERR_2"/>
    <property type="match status" value="1"/>
</dbReference>
<dbReference type="GO" id="GO:0003677">
    <property type="term" value="F:DNA binding"/>
    <property type="evidence" value="ECO:0007669"/>
    <property type="project" value="UniProtKB-KW"/>
</dbReference>
<dbReference type="RefSeq" id="WP_156559139.1">
    <property type="nucleotide sequence ID" value="NZ_CACRTV010000021.1"/>
</dbReference>
<evidence type="ECO:0000256" key="1">
    <source>
        <dbReference type="ARBA" id="ARBA00023015"/>
    </source>
</evidence>
<proteinExistence type="predicted"/>
<keyword evidence="4" id="KW-0804">Transcription</keyword>
<dbReference type="InterPro" id="IPR047057">
    <property type="entry name" value="MerR_fam"/>
</dbReference>
<name>A0A6N2ZIK7_9CLOT</name>
<organism evidence="7">
    <name type="scientific">Clostridium paraputrificum</name>
    <dbReference type="NCBI Taxonomy" id="29363"/>
    <lineage>
        <taxon>Bacteria</taxon>
        <taxon>Bacillati</taxon>
        <taxon>Bacillota</taxon>
        <taxon>Clostridia</taxon>
        <taxon>Eubacteriales</taxon>
        <taxon>Clostridiaceae</taxon>
        <taxon>Clostridium</taxon>
    </lineage>
</organism>
<dbReference type="PRINTS" id="PR00040">
    <property type="entry name" value="HTHMERR"/>
</dbReference>
<dbReference type="EMBL" id="CACRTV010000021">
    <property type="protein sequence ID" value="VYT79395.1"/>
    <property type="molecule type" value="Genomic_DNA"/>
</dbReference>
<accession>A0A6N2ZIK7</accession>
<dbReference type="InterPro" id="IPR036244">
    <property type="entry name" value="TipA-like_antibiotic-bd"/>
</dbReference>
<dbReference type="SUPFAM" id="SSF46955">
    <property type="entry name" value="Putative DNA-binding domain"/>
    <property type="match status" value="1"/>
</dbReference>
<dbReference type="AlphaFoldDB" id="A0A6N2ZIK7"/>
<dbReference type="InterPro" id="IPR009061">
    <property type="entry name" value="DNA-bd_dom_put_sf"/>
</dbReference>
<feature type="domain" description="HTH merR-type" evidence="6">
    <location>
        <begin position="1"/>
        <end position="71"/>
    </location>
</feature>
<evidence type="ECO:0000259" key="6">
    <source>
        <dbReference type="PROSITE" id="PS50937"/>
    </source>
</evidence>
<dbReference type="InterPro" id="IPR012925">
    <property type="entry name" value="TipAS_dom"/>
</dbReference>
<dbReference type="PANTHER" id="PTHR30204">
    <property type="entry name" value="REDOX-CYCLING DRUG-SENSING TRANSCRIPTIONAL ACTIVATOR SOXR"/>
    <property type="match status" value="1"/>
</dbReference>
<dbReference type="GO" id="GO:0003700">
    <property type="term" value="F:DNA-binding transcription factor activity"/>
    <property type="evidence" value="ECO:0007669"/>
    <property type="project" value="InterPro"/>
</dbReference>
<keyword evidence="1" id="KW-0805">Transcription regulation</keyword>
<dbReference type="CDD" id="cd01106">
    <property type="entry name" value="HTH_TipAL-Mta"/>
    <property type="match status" value="1"/>
</dbReference>
<evidence type="ECO:0000256" key="2">
    <source>
        <dbReference type="ARBA" id="ARBA00023125"/>
    </source>
</evidence>
<protein>
    <submittedName>
        <fullName evidence="7">HTH-type transcriptional activator mta</fullName>
    </submittedName>
</protein>
<keyword evidence="5" id="KW-0175">Coiled coil</keyword>
<dbReference type="SUPFAM" id="SSF89082">
    <property type="entry name" value="Antibiotic binding domain of TipA-like multidrug resistance regulators"/>
    <property type="match status" value="1"/>
</dbReference>
<dbReference type="Pfam" id="PF13411">
    <property type="entry name" value="MerR_1"/>
    <property type="match status" value="1"/>
</dbReference>
<evidence type="ECO:0000313" key="7">
    <source>
        <dbReference type="EMBL" id="VYT79395.1"/>
    </source>
</evidence>
<evidence type="ECO:0000256" key="5">
    <source>
        <dbReference type="SAM" id="Coils"/>
    </source>
</evidence>
<dbReference type="Pfam" id="PF07739">
    <property type="entry name" value="TipAS"/>
    <property type="match status" value="1"/>
</dbReference>
<dbReference type="Gene3D" id="1.10.1660.10">
    <property type="match status" value="1"/>
</dbReference>
<dbReference type="PANTHER" id="PTHR30204:SF90">
    <property type="entry name" value="HTH-TYPE TRANSCRIPTIONAL ACTIVATOR MTA"/>
    <property type="match status" value="1"/>
</dbReference>
<feature type="coiled-coil region" evidence="5">
    <location>
        <begin position="80"/>
        <end position="118"/>
    </location>
</feature>
<dbReference type="InterPro" id="IPR000551">
    <property type="entry name" value="MerR-type_HTH_dom"/>
</dbReference>
<sequence>MEYTVKSLAKLAGISSRTLRYYDEINLLKPCRVKSSGYRIYGEEEVDTLQQIMFYKEMGLPLEKIKEIISNKDFNQKNALIAHRNKLKEEQLRIEALLRNVEKTIKSMEGDLVMSNKEKFEGFKRDLIEKNEKQYGKEVREKYGNEAVDESNRRISKLSESEWNDLESLSKKVNESIKKAMILGDSNSEEAREAVKLHKAWLDHYGNYSKEAHIGLGEMYVYDDRFKKYYDDNVGEGAAEFLRDAIKNYYNQ</sequence>